<reference evidence="3" key="1">
    <citation type="journal article" date="2019" name="Int. J. Syst. Evol. Microbiol.">
        <title>The Global Catalogue of Microorganisms (GCM) 10K type strain sequencing project: providing services to taxonomists for standard genome sequencing and annotation.</title>
        <authorList>
            <consortium name="The Broad Institute Genomics Platform"/>
            <consortium name="The Broad Institute Genome Sequencing Center for Infectious Disease"/>
            <person name="Wu L."/>
            <person name="Ma J."/>
        </authorList>
    </citation>
    <scope>NUCLEOTIDE SEQUENCE [LARGE SCALE GENOMIC DNA]</scope>
    <source>
        <strain evidence="3">CGMCC 1.12989</strain>
    </source>
</reference>
<dbReference type="CDD" id="cd02603">
    <property type="entry name" value="HAD_sEH-N_like"/>
    <property type="match status" value="1"/>
</dbReference>
<dbReference type="RefSeq" id="WP_379537176.1">
    <property type="nucleotide sequence ID" value="NZ_JBHSDR010000003.1"/>
</dbReference>
<proteinExistence type="predicted"/>
<dbReference type="InterPro" id="IPR011945">
    <property type="entry name" value="HAD-SF_ppase_IA/epoxid_hydro_N"/>
</dbReference>
<keyword evidence="3" id="KW-1185">Reference proteome</keyword>
<dbReference type="SUPFAM" id="SSF56784">
    <property type="entry name" value="HAD-like"/>
    <property type="match status" value="1"/>
</dbReference>
<dbReference type="NCBIfam" id="TIGR01509">
    <property type="entry name" value="HAD-SF-IA-v3"/>
    <property type="match status" value="1"/>
</dbReference>
<dbReference type="PRINTS" id="PR00413">
    <property type="entry name" value="HADHALOGNASE"/>
</dbReference>
<dbReference type="Gene3D" id="1.10.150.240">
    <property type="entry name" value="Putative phosphatase, domain 2"/>
    <property type="match status" value="1"/>
</dbReference>
<protein>
    <submittedName>
        <fullName evidence="2">HAD-IA family hydrolase</fullName>
    </submittedName>
</protein>
<dbReference type="InterPro" id="IPR052898">
    <property type="entry name" value="ACAD10-like"/>
</dbReference>
<dbReference type="Gene3D" id="3.40.50.1000">
    <property type="entry name" value="HAD superfamily/HAD-like"/>
    <property type="match status" value="1"/>
</dbReference>
<dbReference type="PANTHER" id="PTHR47829:SF1">
    <property type="entry name" value="HAD FAMILY PHOSPHATASE"/>
    <property type="match status" value="1"/>
</dbReference>
<evidence type="ECO:0000313" key="3">
    <source>
        <dbReference type="Proteomes" id="UP001595828"/>
    </source>
</evidence>
<name>A0ABV8RJT9_9SPHN</name>
<dbReference type="Proteomes" id="UP001595828">
    <property type="component" value="Unassembled WGS sequence"/>
</dbReference>
<dbReference type="SFLD" id="SFLDG01129">
    <property type="entry name" value="C1.5:_HAD__Beta-PGM__Phosphata"/>
    <property type="match status" value="1"/>
</dbReference>
<accession>A0ABV8RJT9</accession>
<dbReference type="InterPro" id="IPR006439">
    <property type="entry name" value="HAD-SF_hydro_IA"/>
</dbReference>
<evidence type="ECO:0000256" key="1">
    <source>
        <dbReference type="ARBA" id="ARBA00022990"/>
    </source>
</evidence>
<comment type="caution">
    <text evidence="2">The sequence shown here is derived from an EMBL/GenBank/DDBJ whole genome shotgun (WGS) entry which is preliminary data.</text>
</comment>
<gene>
    <name evidence="2" type="ORF">ACFO0A_01300</name>
</gene>
<dbReference type="NCBIfam" id="TIGR02247">
    <property type="entry name" value="HAD-1A3-hyp"/>
    <property type="match status" value="1"/>
</dbReference>
<organism evidence="2 3">
    <name type="scientific">Novosphingobium tardum</name>
    <dbReference type="NCBI Taxonomy" id="1538021"/>
    <lineage>
        <taxon>Bacteria</taxon>
        <taxon>Pseudomonadati</taxon>
        <taxon>Pseudomonadota</taxon>
        <taxon>Alphaproteobacteria</taxon>
        <taxon>Sphingomonadales</taxon>
        <taxon>Sphingomonadaceae</taxon>
        <taxon>Novosphingobium</taxon>
    </lineage>
</organism>
<keyword evidence="2" id="KW-0378">Hydrolase</keyword>
<dbReference type="PANTHER" id="PTHR47829">
    <property type="entry name" value="HYDROLASE, PUTATIVE (AFU_ORTHOLOGUE AFUA_1G12880)-RELATED"/>
    <property type="match status" value="1"/>
</dbReference>
<dbReference type="GO" id="GO:0016787">
    <property type="term" value="F:hydrolase activity"/>
    <property type="evidence" value="ECO:0007669"/>
    <property type="project" value="UniProtKB-KW"/>
</dbReference>
<dbReference type="SFLD" id="SFLDS00003">
    <property type="entry name" value="Haloacid_Dehalogenase"/>
    <property type="match status" value="1"/>
</dbReference>
<dbReference type="InterPro" id="IPR023198">
    <property type="entry name" value="PGP-like_dom2"/>
</dbReference>
<dbReference type="Pfam" id="PF00702">
    <property type="entry name" value="Hydrolase"/>
    <property type="match status" value="1"/>
</dbReference>
<sequence>MDAIEAVIFDFGGVITTSPFERFAALERARGLPEGLVRQINSTNPDTNAWAQIERADIDRAAFDEAFAAEAAALGHELRGADVLACLSGTLRPGMVAALDTIRGAGMKLGCITNNAPAGQGPGMASDAEGALRLAPVFDRFDHVIESAKAGLRKPDPRIYMMMCEALEVVPAACVYLDDLGINCKPAAQLGMVAIKVTGEEQALRDLSQAIGIDLSVTEATA</sequence>
<dbReference type="EMBL" id="JBHSDR010000003">
    <property type="protein sequence ID" value="MFC4293687.1"/>
    <property type="molecule type" value="Genomic_DNA"/>
</dbReference>
<dbReference type="InterPro" id="IPR023214">
    <property type="entry name" value="HAD_sf"/>
</dbReference>
<dbReference type="InterPro" id="IPR036412">
    <property type="entry name" value="HAD-like_sf"/>
</dbReference>
<keyword evidence="1" id="KW-0007">Acetylation</keyword>
<evidence type="ECO:0000313" key="2">
    <source>
        <dbReference type="EMBL" id="MFC4293687.1"/>
    </source>
</evidence>